<dbReference type="AlphaFoldDB" id="Q01S94"/>
<dbReference type="KEGG" id="sus:Acid_6554"/>
<dbReference type="InterPro" id="IPR016188">
    <property type="entry name" value="PurM-like_N"/>
</dbReference>
<comment type="similarity">
    <text evidence="1">Belongs to the HypE family.</text>
</comment>
<evidence type="ECO:0000313" key="4">
    <source>
        <dbReference type="EMBL" id="ABJ87476.1"/>
    </source>
</evidence>
<dbReference type="eggNOG" id="COG0309">
    <property type="taxonomic scope" value="Bacteria"/>
</dbReference>
<dbReference type="CDD" id="cd02197">
    <property type="entry name" value="HypE"/>
    <property type="match status" value="1"/>
</dbReference>
<evidence type="ECO:0000256" key="1">
    <source>
        <dbReference type="ARBA" id="ARBA00006243"/>
    </source>
</evidence>
<name>Q01S94_SOLUE</name>
<dbReference type="InterPro" id="IPR036921">
    <property type="entry name" value="PurM-like_N_sf"/>
</dbReference>
<sequence>MAQSFVMTCPVPLTRHKTIVMGHGSGGRLTAQLVRDLFLPAFDNPLLRKLDDQAVVEAEGTRIAFTTDSFVVTPLFFPGGNIGQLAVNGTVNDLAMSGAMPLGLSAAFILEEGLVIEELAAVAAAMGQAAAAAGVPIVTGDTKVVNRKSADKLFVTTTGIGVVPRGVEISASNARPGDVVLLSGTIADHGMAVLSKREGLDLEGQIFSDTQPLHRLVAAMLAAGEVHALRDPTRGGLGTSLCEIADASRVGVEIEARSLAVREEVKGACELLGIDPLFVANEGKLVAFVHPDTADAVLKAMRATREGREAAIIGRAVEAHPGMVVMKTEIGGTRVLDLPFNEQLPRIC</sequence>
<dbReference type="Gene3D" id="3.30.1330.10">
    <property type="entry name" value="PurM-like, N-terminal domain"/>
    <property type="match status" value="1"/>
</dbReference>
<dbReference type="PIRSF" id="PIRSF005644">
    <property type="entry name" value="Hdrgns_mtr_HypE"/>
    <property type="match status" value="1"/>
</dbReference>
<dbReference type="Pfam" id="PF02769">
    <property type="entry name" value="AIRS_C"/>
    <property type="match status" value="1"/>
</dbReference>
<organism evidence="4">
    <name type="scientific">Solibacter usitatus (strain Ellin6076)</name>
    <dbReference type="NCBI Taxonomy" id="234267"/>
    <lineage>
        <taxon>Bacteria</taxon>
        <taxon>Pseudomonadati</taxon>
        <taxon>Acidobacteriota</taxon>
        <taxon>Terriglobia</taxon>
        <taxon>Bryobacterales</taxon>
        <taxon>Solibacteraceae</taxon>
        <taxon>Candidatus Solibacter</taxon>
    </lineage>
</organism>
<dbReference type="STRING" id="234267.Acid_6554"/>
<dbReference type="PANTHER" id="PTHR30303:SF0">
    <property type="entry name" value="CARBAMOYL DEHYDRATASE HYPE"/>
    <property type="match status" value="1"/>
</dbReference>
<dbReference type="SUPFAM" id="SSF55326">
    <property type="entry name" value="PurM N-terminal domain-like"/>
    <property type="match status" value="1"/>
</dbReference>
<dbReference type="Pfam" id="PF00586">
    <property type="entry name" value="AIRS"/>
    <property type="match status" value="1"/>
</dbReference>
<dbReference type="InParanoid" id="Q01S94"/>
<accession>Q01S94</accession>
<dbReference type="InterPro" id="IPR036676">
    <property type="entry name" value="PurM-like_C_sf"/>
</dbReference>
<dbReference type="Gene3D" id="3.90.650.10">
    <property type="entry name" value="PurM-like C-terminal domain"/>
    <property type="match status" value="1"/>
</dbReference>
<proteinExistence type="inferred from homology"/>
<protein>
    <submittedName>
        <fullName evidence="4">Hydrogenase expression/formation protein HypE</fullName>
    </submittedName>
</protein>
<dbReference type="EMBL" id="CP000473">
    <property type="protein sequence ID" value="ABJ87476.1"/>
    <property type="molecule type" value="Genomic_DNA"/>
</dbReference>
<dbReference type="InterPro" id="IPR011854">
    <property type="entry name" value="HypE"/>
</dbReference>
<dbReference type="FunCoup" id="Q01S94">
    <property type="interactions" value="71"/>
</dbReference>
<dbReference type="InterPro" id="IPR010918">
    <property type="entry name" value="PurM-like_C_dom"/>
</dbReference>
<reference evidence="4" key="1">
    <citation type="submission" date="2006-10" db="EMBL/GenBank/DDBJ databases">
        <title>Complete sequence of Solibacter usitatus Ellin6076.</title>
        <authorList>
            <consortium name="US DOE Joint Genome Institute"/>
            <person name="Copeland A."/>
            <person name="Lucas S."/>
            <person name="Lapidus A."/>
            <person name="Barry K."/>
            <person name="Detter J.C."/>
            <person name="Glavina del Rio T."/>
            <person name="Hammon N."/>
            <person name="Israni S."/>
            <person name="Dalin E."/>
            <person name="Tice H."/>
            <person name="Pitluck S."/>
            <person name="Thompson L.S."/>
            <person name="Brettin T."/>
            <person name="Bruce D."/>
            <person name="Han C."/>
            <person name="Tapia R."/>
            <person name="Gilna P."/>
            <person name="Schmutz J."/>
            <person name="Larimer F."/>
            <person name="Land M."/>
            <person name="Hauser L."/>
            <person name="Kyrpides N."/>
            <person name="Mikhailova N."/>
            <person name="Janssen P.H."/>
            <person name="Kuske C.R."/>
            <person name="Richardson P."/>
        </authorList>
    </citation>
    <scope>NUCLEOTIDE SEQUENCE</scope>
    <source>
        <strain evidence="4">Ellin6076</strain>
    </source>
</reference>
<dbReference type="NCBIfam" id="TIGR02124">
    <property type="entry name" value="hypE"/>
    <property type="match status" value="1"/>
</dbReference>
<gene>
    <name evidence="4" type="ordered locus">Acid_6554</name>
</gene>
<evidence type="ECO:0000259" key="3">
    <source>
        <dbReference type="Pfam" id="PF02769"/>
    </source>
</evidence>
<dbReference type="HOGENOM" id="CLU_049733_0_0_0"/>
<dbReference type="PANTHER" id="PTHR30303">
    <property type="entry name" value="HYDROGENASE ISOENZYMES FORMATION PROTEIN HYPE"/>
    <property type="match status" value="1"/>
</dbReference>
<feature type="domain" description="PurM-like C-terminal" evidence="3">
    <location>
        <begin position="175"/>
        <end position="320"/>
    </location>
</feature>
<dbReference type="GO" id="GO:0051604">
    <property type="term" value="P:protein maturation"/>
    <property type="evidence" value="ECO:0007669"/>
    <property type="project" value="TreeGrafter"/>
</dbReference>
<dbReference type="SUPFAM" id="SSF56042">
    <property type="entry name" value="PurM C-terminal domain-like"/>
    <property type="match status" value="1"/>
</dbReference>
<feature type="domain" description="PurM-like N-terminal" evidence="2">
    <location>
        <begin position="51"/>
        <end position="163"/>
    </location>
</feature>
<evidence type="ECO:0000259" key="2">
    <source>
        <dbReference type="Pfam" id="PF00586"/>
    </source>
</evidence>